<dbReference type="PANTHER" id="PTHR11764:SF58">
    <property type="entry name" value="BETA-AMYRIN SYNTHASE-RELATED"/>
    <property type="match status" value="1"/>
</dbReference>
<dbReference type="EMBL" id="DF973733">
    <property type="protein sequence ID" value="GAU38834.1"/>
    <property type="molecule type" value="Genomic_DNA"/>
</dbReference>
<dbReference type="GO" id="GO:0005811">
    <property type="term" value="C:lipid droplet"/>
    <property type="evidence" value="ECO:0007669"/>
    <property type="project" value="InterPro"/>
</dbReference>
<evidence type="ECO:0000313" key="2">
    <source>
        <dbReference type="EMBL" id="GAU38834.1"/>
    </source>
</evidence>
<gene>
    <name evidence="2" type="ORF">TSUD_356850</name>
</gene>
<dbReference type="SUPFAM" id="SSF48239">
    <property type="entry name" value="Terpenoid cyclases/Protein prenyltransferases"/>
    <property type="match status" value="2"/>
</dbReference>
<reference evidence="3" key="1">
    <citation type="journal article" date="2017" name="Front. Plant Sci.">
        <title>Climate Clever Clovers: New Paradigm to Reduce the Environmental Footprint of Ruminants by Breeding Low Methanogenic Forages Utilizing Haplotype Variation.</title>
        <authorList>
            <person name="Kaur P."/>
            <person name="Appels R."/>
            <person name="Bayer P.E."/>
            <person name="Keeble-Gagnere G."/>
            <person name="Wang J."/>
            <person name="Hirakawa H."/>
            <person name="Shirasawa K."/>
            <person name="Vercoe P."/>
            <person name="Stefanova K."/>
            <person name="Durmic Z."/>
            <person name="Nichols P."/>
            <person name="Revell C."/>
            <person name="Isobe S.N."/>
            <person name="Edwards D."/>
            <person name="Erskine W."/>
        </authorList>
    </citation>
    <scope>NUCLEOTIDE SEQUENCE [LARGE SCALE GENOMIC DNA]</scope>
    <source>
        <strain evidence="3">cv. Daliak</strain>
    </source>
</reference>
<dbReference type="GO" id="GO:0016104">
    <property type="term" value="P:triterpenoid biosynthetic process"/>
    <property type="evidence" value="ECO:0007669"/>
    <property type="project" value="InterPro"/>
</dbReference>
<dbReference type="AlphaFoldDB" id="A0A2Z6N1W0"/>
<keyword evidence="3" id="KW-1185">Reference proteome</keyword>
<dbReference type="OrthoDB" id="21502at2759"/>
<dbReference type="Proteomes" id="UP000242715">
    <property type="component" value="Unassembled WGS sequence"/>
</dbReference>
<protein>
    <recommendedName>
        <fullName evidence="4">Beta-amyrin synthase</fullName>
    </recommendedName>
</protein>
<accession>A0A2Z6N1W0</accession>
<dbReference type="GO" id="GO:0042300">
    <property type="term" value="F:beta-amyrin synthase activity"/>
    <property type="evidence" value="ECO:0007669"/>
    <property type="project" value="TreeGrafter"/>
</dbReference>
<proteinExistence type="predicted"/>
<name>A0A2Z6N1W0_TRISU</name>
<sequence>MSYLYGKRFVGPITPLILKLREELLTEPYERVEWKKVRHQCAKEDLYYPHPLIQDLIWDSLYNVMEPIMTHWPFNKLVREKALQTVMKHIHYEDENSRYITIGCSFGSQAWDASLIIQALLASNLMEDMGPTLVKGHEFIKKSQVCLILVIRTLR</sequence>
<dbReference type="InterPro" id="IPR018333">
    <property type="entry name" value="Squalene_cyclase"/>
</dbReference>
<dbReference type="InterPro" id="IPR008930">
    <property type="entry name" value="Terpenoid_cyclase/PrenylTrfase"/>
</dbReference>
<dbReference type="Gene3D" id="1.50.10.20">
    <property type="match status" value="1"/>
</dbReference>
<dbReference type="PANTHER" id="PTHR11764">
    <property type="entry name" value="TERPENE CYCLASE/MUTASE FAMILY MEMBER"/>
    <property type="match status" value="1"/>
</dbReference>
<keyword evidence="1" id="KW-0413">Isomerase</keyword>
<evidence type="ECO:0008006" key="4">
    <source>
        <dbReference type="Google" id="ProtNLM"/>
    </source>
</evidence>
<evidence type="ECO:0000313" key="3">
    <source>
        <dbReference type="Proteomes" id="UP000242715"/>
    </source>
</evidence>
<organism evidence="2 3">
    <name type="scientific">Trifolium subterraneum</name>
    <name type="common">Subterranean clover</name>
    <dbReference type="NCBI Taxonomy" id="3900"/>
    <lineage>
        <taxon>Eukaryota</taxon>
        <taxon>Viridiplantae</taxon>
        <taxon>Streptophyta</taxon>
        <taxon>Embryophyta</taxon>
        <taxon>Tracheophyta</taxon>
        <taxon>Spermatophyta</taxon>
        <taxon>Magnoliopsida</taxon>
        <taxon>eudicotyledons</taxon>
        <taxon>Gunneridae</taxon>
        <taxon>Pentapetalae</taxon>
        <taxon>rosids</taxon>
        <taxon>fabids</taxon>
        <taxon>Fabales</taxon>
        <taxon>Fabaceae</taxon>
        <taxon>Papilionoideae</taxon>
        <taxon>50 kb inversion clade</taxon>
        <taxon>NPAAA clade</taxon>
        <taxon>Hologalegina</taxon>
        <taxon>IRL clade</taxon>
        <taxon>Trifolieae</taxon>
        <taxon>Trifolium</taxon>
    </lineage>
</organism>
<evidence type="ECO:0000256" key="1">
    <source>
        <dbReference type="ARBA" id="ARBA00023235"/>
    </source>
</evidence>